<evidence type="ECO:0000256" key="2">
    <source>
        <dbReference type="ARBA" id="ARBA00022692"/>
    </source>
</evidence>
<dbReference type="Proteomes" id="UP000180098">
    <property type="component" value="Unassembled WGS sequence"/>
</dbReference>
<gene>
    <name evidence="7" type="ORF">BKP35_10520</name>
</gene>
<feature type="domain" description="Yip1" evidence="6">
    <location>
        <begin position="18"/>
        <end position="185"/>
    </location>
</feature>
<dbReference type="RefSeq" id="WP_071313311.1">
    <property type="nucleotide sequence ID" value="NZ_MLQQ01000019.1"/>
</dbReference>
<proteinExistence type="predicted"/>
<feature type="transmembrane region" description="Helical" evidence="5">
    <location>
        <begin position="74"/>
        <end position="98"/>
    </location>
</feature>
<evidence type="ECO:0000256" key="5">
    <source>
        <dbReference type="SAM" id="Phobius"/>
    </source>
</evidence>
<evidence type="ECO:0000259" key="6">
    <source>
        <dbReference type="Pfam" id="PF04893"/>
    </source>
</evidence>
<reference evidence="7 8" key="1">
    <citation type="submission" date="2016-10" db="EMBL/GenBank/DDBJ databases">
        <title>Draft genome sequences of four alkaliphilic bacteria belonging to the Anaerobacillus genus.</title>
        <authorList>
            <person name="Bassil N.M."/>
            <person name="Lloyd J.R."/>
        </authorList>
    </citation>
    <scope>NUCLEOTIDE SEQUENCE [LARGE SCALE GENOMIC DNA]</scope>
    <source>
        <strain evidence="7 8">DSM 15340</strain>
    </source>
</reference>
<sequence>MSQTNIDPINKDDLPTVFGMMTKPINQLEKIKKYPCILAPFMMVSIILSLSNIISTLANASEAPFNRVLLNLYYAPALIVFGLLVSTLIFSFFLLLFAKFENKIVEFQQLLSLVLFANIFDAIGVLTVAILVSFVQEPNLFIYLINWGFSVVTYLLIVLGLKKIAEFGPFLSFIAPALFYSLFYLIEFMF</sequence>
<feature type="transmembrane region" description="Helical" evidence="5">
    <location>
        <begin position="34"/>
        <end position="54"/>
    </location>
</feature>
<dbReference type="GO" id="GO:0016020">
    <property type="term" value="C:membrane"/>
    <property type="evidence" value="ECO:0007669"/>
    <property type="project" value="UniProtKB-SubCell"/>
</dbReference>
<accession>A0A1S2LKM2</accession>
<dbReference type="Pfam" id="PF04893">
    <property type="entry name" value="Yip1"/>
    <property type="match status" value="1"/>
</dbReference>
<evidence type="ECO:0000313" key="7">
    <source>
        <dbReference type="EMBL" id="OIJ12613.1"/>
    </source>
</evidence>
<feature type="transmembrane region" description="Helical" evidence="5">
    <location>
        <begin position="140"/>
        <end position="161"/>
    </location>
</feature>
<keyword evidence="4 5" id="KW-0472">Membrane</keyword>
<keyword evidence="3 5" id="KW-1133">Transmembrane helix</keyword>
<feature type="transmembrane region" description="Helical" evidence="5">
    <location>
        <begin position="110"/>
        <end position="134"/>
    </location>
</feature>
<comment type="caution">
    <text evidence="7">The sequence shown here is derived from an EMBL/GenBank/DDBJ whole genome shotgun (WGS) entry which is preliminary data.</text>
</comment>
<protein>
    <recommendedName>
        <fullName evidence="6">Yip1 domain-containing protein</fullName>
    </recommendedName>
</protein>
<dbReference type="InterPro" id="IPR006977">
    <property type="entry name" value="Yip1_dom"/>
</dbReference>
<comment type="subcellular location">
    <subcellularLocation>
        <location evidence="1">Membrane</location>
        <topology evidence="1">Multi-pass membrane protein</topology>
    </subcellularLocation>
</comment>
<name>A0A1S2LKM2_9BACI</name>
<keyword evidence="2 5" id="KW-0812">Transmembrane</keyword>
<evidence type="ECO:0000313" key="8">
    <source>
        <dbReference type="Proteomes" id="UP000180098"/>
    </source>
</evidence>
<evidence type="ECO:0000256" key="3">
    <source>
        <dbReference type="ARBA" id="ARBA00022989"/>
    </source>
</evidence>
<keyword evidence="8" id="KW-1185">Reference proteome</keyword>
<feature type="transmembrane region" description="Helical" evidence="5">
    <location>
        <begin position="168"/>
        <end position="186"/>
    </location>
</feature>
<evidence type="ECO:0000256" key="4">
    <source>
        <dbReference type="ARBA" id="ARBA00023136"/>
    </source>
</evidence>
<evidence type="ECO:0000256" key="1">
    <source>
        <dbReference type="ARBA" id="ARBA00004141"/>
    </source>
</evidence>
<organism evidence="7 8">
    <name type="scientific">Anaerobacillus arseniciselenatis</name>
    <dbReference type="NCBI Taxonomy" id="85682"/>
    <lineage>
        <taxon>Bacteria</taxon>
        <taxon>Bacillati</taxon>
        <taxon>Bacillota</taxon>
        <taxon>Bacilli</taxon>
        <taxon>Bacillales</taxon>
        <taxon>Bacillaceae</taxon>
        <taxon>Anaerobacillus</taxon>
    </lineage>
</organism>
<dbReference type="AlphaFoldDB" id="A0A1S2LKM2"/>
<dbReference type="EMBL" id="MLQQ01000019">
    <property type="protein sequence ID" value="OIJ12613.1"/>
    <property type="molecule type" value="Genomic_DNA"/>
</dbReference>